<reference evidence="1" key="1">
    <citation type="submission" date="2021-06" db="EMBL/GenBank/DDBJ databases">
        <authorList>
            <person name="Kallberg Y."/>
            <person name="Tangrot J."/>
            <person name="Rosling A."/>
        </authorList>
    </citation>
    <scope>NUCLEOTIDE SEQUENCE</scope>
    <source>
        <strain evidence="1">FL130A</strain>
    </source>
</reference>
<protein>
    <submittedName>
        <fullName evidence="1">10045_t:CDS:1</fullName>
    </submittedName>
</protein>
<sequence>VSGSATVKLTGFGRERLDGLAKLPQFGPQFGFKKLFSAEGAIFHPVEQKQKRLDVNKPGLVKLRLLAGSKALEKGTGAELVEKLLILTSPFGLVAEYFPIPYPIPPATTYFCQFLFK</sequence>
<proteinExistence type="predicted"/>
<name>A0A9N9HTF4_9GLOM</name>
<accession>A0A9N9HTF4</accession>
<feature type="non-terminal residue" evidence="1">
    <location>
        <position position="1"/>
    </location>
</feature>
<dbReference type="Proteomes" id="UP000789508">
    <property type="component" value="Unassembled WGS sequence"/>
</dbReference>
<dbReference type="AlphaFoldDB" id="A0A9N9HTF4"/>
<keyword evidence="2" id="KW-1185">Reference proteome</keyword>
<evidence type="ECO:0000313" key="2">
    <source>
        <dbReference type="Proteomes" id="UP000789508"/>
    </source>
</evidence>
<dbReference type="EMBL" id="CAJVPS010020760">
    <property type="protein sequence ID" value="CAG8705303.1"/>
    <property type="molecule type" value="Genomic_DNA"/>
</dbReference>
<comment type="caution">
    <text evidence="1">The sequence shown here is derived from an EMBL/GenBank/DDBJ whole genome shotgun (WGS) entry which is preliminary data.</text>
</comment>
<organism evidence="1 2">
    <name type="scientific">Ambispora leptoticha</name>
    <dbReference type="NCBI Taxonomy" id="144679"/>
    <lineage>
        <taxon>Eukaryota</taxon>
        <taxon>Fungi</taxon>
        <taxon>Fungi incertae sedis</taxon>
        <taxon>Mucoromycota</taxon>
        <taxon>Glomeromycotina</taxon>
        <taxon>Glomeromycetes</taxon>
        <taxon>Archaeosporales</taxon>
        <taxon>Ambisporaceae</taxon>
        <taxon>Ambispora</taxon>
    </lineage>
</organism>
<evidence type="ECO:0000313" key="1">
    <source>
        <dbReference type="EMBL" id="CAG8705303.1"/>
    </source>
</evidence>
<gene>
    <name evidence="1" type="ORF">ALEPTO_LOCUS11716</name>
</gene>